<keyword evidence="2" id="KW-1185">Reference proteome</keyword>
<dbReference type="Proteomes" id="UP000095282">
    <property type="component" value="Unplaced"/>
</dbReference>
<organism evidence="2 3">
    <name type="scientific">Caenorhabditis tropicalis</name>
    <dbReference type="NCBI Taxonomy" id="1561998"/>
    <lineage>
        <taxon>Eukaryota</taxon>
        <taxon>Metazoa</taxon>
        <taxon>Ecdysozoa</taxon>
        <taxon>Nematoda</taxon>
        <taxon>Chromadorea</taxon>
        <taxon>Rhabditida</taxon>
        <taxon>Rhabditina</taxon>
        <taxon>Rhabditomorpha</taxon>
        <taxon>Rhabditoidea</taxon>
        <taxon>Rhabditidae</taxon>
        <taxon>Peloderinae</taxon>
        <taxon>Caenorhabditis</taxon>
    </lineage>
</organism>
<accession>A0A1I7TMB6</accession>
<name>A0A1I7TMB6_9PELO</name>
<feature type="compositionally biased region" description="Basic and acidic residues" evidence="1">
    <location>
        <begin position="132"/>
        <end position="155"/>
    </location>
</feature>
<dbReference type="eggNOG" id="ENOG502T3DT">
    <property type="taxonomic scope" value="Eukaryota"/>
</dbReference>
<evidence type="ECO:0000313" key="2">
    <source>
        <dbReference type="Proteomes" id="UP000095282"/>
    </source>
</evidence>
<protein>
    <submittedName>
        <fullName evidence="3">Uncharacterized protein</fullName>
    </submittedName>
</protein>
<dbReference type="WBParaSite" id="Csp11.Scaffold628.g7342.t1">
    <property type="protein sequence ID" value="Csp11.Scaffold628.g7342.t1"/>
    <property type="gene ID" value="Csp11.Scaffold628.g7342"/>
</dbReference>
<reference evidence="3" key="1">
    <citation type="submission" date="2016-11" db="UniProtKB">
        <authorList>
            <consortium name="WormBaseParasite"/>
        </authorList>
    </citation>
    <scope>IDENTIFICATION</scope>
</reference>
<feature type="compositionally biased region" description="Basic residues" evidence="1">
    <location>
        <begin position="114"/>
        <end position="131"/>
    </location>
</feature>
<sequence>MILLGKRLFFLEAFRFKYASFRPEKESSVRVKRAKPLEEEGLIPLAEGAEKKNPDPVGMVKERSKKSHKMRRSKKIKGYIVKQDRSVRRLENGKRYKSKTSLRCNRSVIEKSSKKSKKSKKSSRSSKKSKRSKEESRKSEQSKSSKKEKKSESGKKLKKKISSVRDENDIKRKQPNEEMEQKVEEEEEIKPKKFQKLRRPWKKLFKLKRKISRNDVVVEERNGTWA</sequence>
<evidence type="ECO:0000313" key="3">
    <source>
        <dbReference type="WBParaSite" id="Csp11.Scaffold628.g7342.t1"/>
    </source>
</evidence>
<feature type="compositionally biased region" description="Basic residues" evidence="1">
    <location>
        <begin position="63"/>
        <end position="77"/>
    </location>
</feature>
<proteinExistence type="predicted"/>
<evidence type="ECO:0000256" key="1">
    <source>
        <dbReference type="SAM" id="MobiDB-lite"/>
    </source>
</evidence>
<dbReference type="AlphaFoldDB" id="A0A1I7TMB6"/>
<feature type="region of interest" description="Disordered" evidence="1">
    <location>
        <begin position="43"/>
        <end position="190"/>
    </location>
</feature>
<feature type="compositionally biased region" description="Basic and acidic residues" evidence="1">
    <location>
        <begin position="82"/>
        <end position="94"/>
    </location>
</feature>
<feature type="compositionally biased region" description="Basic and acidic residues" evidence="1">
    <location>
        <begin position="163"/>
        <end position="182"/>
    </location>
</feature>